<evidence type="ECO:0008006" key="3">
    <source>
        <dbReference type="Google" id="ProtNLM"/>
    </source>
</evidence>
<comment type="caution">
    <text evidence="1">The sequence shown here is derived from an EMBL/GenBank/DDBJ whole genome shotgun (WGS) entry which is preliminary data.</text>
</comment>
<name>A0ABW1KPB9_9ACTN</name>
<reference evidence="2" key="1">
    <citation type="journal article" date="2019" name="Int. J. Syst. Evol. Microbiol.">
        <title>The Global Catalogue of Microorganisms (GCM) 10K type strain sequencing project: providing services to taxonomists for standard genome sequencing and annotation.</title>
        <authorList>
            <consortium name="The Broad Institute Genomics Platform"/>
            <consortium name="The Broad Institute Genome Sequencing Center for Infectious Disease"/>
            <person name="Wu L."/>
            <person name="Ma J."/>
        </authorList>
    </citation>
    <scope>NUCLEOTIDE SEQUENCE [LARGE SCALE GENOMIC DNA]</scope>
    <source>
        <strain evidence="2">ZS-35-S2</strain>
    </source>
</reference>
<dbReference type="Proteomes" id="UP001596203">
    <property type="component" value="Unassembled WGS sequence"/>
</dbReference>
<evidence type="ECO:0000313" key="1">
    <source>
        <dbReference type="EMBL" id="MFC6022977.1"/>
    </source>
</evidence>
<proteinExistence type="predicted"/>
<evidence type="ECO:0000313" key="2">
    <source>
        <dbReference type="Proteomes" id="UP001596203"/>
    </source>
</evidence>
<keyword evidence="2" id="KW-1185">Reference proteome</keyword>
<accession>A0ABW1KPB9</accession>
<gene>
    <name evidence="1" type="ORF">ACFP2T_43360</name>
</gene>
<organism evidence="1 2">
    <name type="scientific">Plantactinospora solaniradicis</name>
    <dbReference type="NCBI Taxonomy" id="1723736"/>
    <lineage>
        <taxon>Bacteria</taxon>
        <taxon>Bacillati</taxon>
        <taxon>Actinomycetota</taxon>
        <taxon>Actinomycetes</taxon>
        <taxon>Micromonosporales</taxon>
        <taxon>Micromonosporaceae</taxon>
        <taxon>Plantactinospora</taxon>
    </lineage>
</organism>
<dbReference type="RefSeq" id="WP_377432893.1">
    <property type="nucleotide sequence ID" value="NZ_JBHSPR010000084.1"/>
</dbReference>
<sequence>MAEDVAEKLPEVSPEDWKILREALYKLREAKGETWASAQVVVSSIEAGEPVPAPLPTGRAGLDAARTFAADIGAQMVRIDDLIQRVDDGLYPAENDD</sequence>
<dbReference type="EMBL" id="JBHSPR010000084">
    <property type="protein sequence ID" value="MFC6022977.1"/>
    <property type="molecule type" value="Genomic_DNA"/>
</dbReference>
<protein>
    <recommendedName>
        <fullName evidence="3">Transcriptional regulator</fullName>
    </recommendedName>
</protein>